<dbReference type="Proteomes" id="UP001597024">
    <property type="component" value="Unassembled WGS sequence"/>
</dbReference>
<comment type="caution">
    <text evidence="3">The sequence shown here is derived from an EMBL/GenBank/DDBJ whole genome shotgun (WGS) entry which is preliminary data.</text>
</comment>
<evidence type="ECO:0000313" key="4">
    <source>
        <dbReference type="Proteomes" id="UP001597024"/>
    </source>
</evidence>
<feature type="region of interest" description="Disordered" evidence="1">
    <location>
        <begin position="69"/>
        <end position="92"/>
    </location>
</feature>
<evidence type="ECO:0000313" key="3">
    <source>
        <dbReference type="EMBL" id="MFD0887046.1"/>
    </source>
</evidence>
<dbReference type="EMBL" id="JBHTHX010000793">
    <property type="protein sequence ID" value="MFD0887046.1"/>
    <property type="molecule type" value="Genomic_DNA"/>
</dbReference>
<keyword evidence="2" id="KW-0732">Signal</keyword>
<evidence type="ECO:0000256" key="1">
    <source>
        <dbReference type="SAM" id="MobiDB-lite"/>
    </source>
</evidence>
<feature type="chain" id="PRO_5045339383" evidence="2">
    <location>
        <begin position="21"/>
        <end position="92"/>
    </location>
</feature>
<gene>
    <name evidence="3" type="ORF">ACFQ08_21070</name>
</gene>
<feature type="signal peptide" evidence="2">
    <location>
        <begin position="1"/>
        <end position="20"/>
    </location>
</feature>
<evidence type="ECO:0000256" key="2">
    <source>
        <dbReference type="SAM" id="SignalP"/>
    </source>
</evidence>
<reference evidence="4" key="1">
    <citation type="journal article" date="2019" name="Int. J. Syst. Evol. Microbiol.">
        <title>The Global Catalogue of Microorganisms (GCM) 10K type strain sequencing project: providing services to taxonomists for standard genome sequencing and annotation.</title>
        <authorList>
            <consortium name="The Broad Institute Genomics Platform"/>
            <consortium name="The Broad Institute Genome Sequencing Center for Infectious Disease"/>
            <person name="Wu L."/>
            <person name="Ma J."/>
        </authorList>
    </citation>
    <scope>NUCLEOTIDE SEQUENCE [LARGE SCALE GENOMIC DNA]</scope>
    <source>
        <strain evidence="4">CCUG 62974</strain>
    </source>
</reference>
<name>A0ABW3DW45_9ACTN</name>
<proteinExistence type="predicted"/>
<sequence>MAFKVPGVRTLSVVAVGVLAGTMLTVGGSAVAAAAGSEIHACVNKKTRYARIVNPSAVCRTTEIRVTWGDGEGGSQGIASSGPRGPQGAPGK</sequence>
<feature type="non-terminal residue" evidence="3">
    <location>
        <position position="92"/>
    </location>
</feature>
<protein>
    <submittedName>
        <fullName evidence="3">Uncharacterized protein</fullName>
    </submittedName>
</protein>
<accession>A0ABW3DW45</accession>
<organism evidence="3 4">
    <name type="scientific">Streptosporangium algeriense</name>
    <dbReference type="NCBI Taxonomy" id="1682748"/>
    <lineage>
        <taxon>Bacteria</taxon>
        <taxon>Bacillati</taxon>
        <taxon>Actinomycetota</taxon>
        <taxon>Actinomycetes</taxon>
        <taxon>Streptosporangiales</taxon>
        <taxon>Streptosporangiaceae</taxon>
        <taxon>Streptosporangium</taxon>
    </lineage>
</organism>
<keyword evidence="4" id="KW-1185">Reference proteome</keyword>